<dbReference type="InterPro" id="IPR013103">
    <property type="entry name" value="RVT_2"/>
</dbReference>
<dbReference type="InterPro" id="IPR043502">
    <property type="entry name" value="DNA/RNA_pol_sf"/>
</dbReference>
<evidence type="ECO:0000313" key="3">
    <source>
        <dbReference type="EMBL" id="SPC85199.1"/>
    </source>
</evidence>
<dbReference type="PANTHER" id="PTHR11439">
    <property type="entry name" value="GAG-POL-RELATED RETROTRANSPOSON"/>
    <property type="match status" value="1"/>
</dbReference>
<gene>
    <name evidence="3" type="ORF">FSB_LOCUS13081</name>
</gene>
<dbReference type="AlphaFoldDB" id="A0A2N9FEA7"/>
<accession>A0A2N9FEA7</accession>
<feature type="domain" description="Reverse transcriptase Ty1/copia-type" evidence="2">
    <location>
        <begin position="112"/>
        <end position="352"/>
    </location>
</feature>
<name>A0A2N9FEA7_FAGSY</name>
<dbReference type="EMBL" id="OIVN01000766">
    <property type="protein sequence ID" value="SPC85199.1"/>
    <property type="molecule type" value="Genomic_DNA"/>
</dbReference>
<dbReference type="PANTHER" id="PTHR11439:SF461">
    <property type="entry name" value="OS10G0432200 PROTEIN"/>
    <property type="match status" value="1"/>
</dbReference>
<dbReference type="SUPFAM" id="SSF56672">
    <property type="entry name" value="DNA/RNA polymerases"/>
    <property type="match status" value="1"/>
</dbReference>
<evidence type="ECO:0000259" key="2">
    <source>
        <dbReference type="Pfam" id="PF07727"/>
    </source>
</evidence>
<protein>
    <recommendedName>
        <fullName evidence="2">Reverse transcriptase Ty1/copia-type domain-containing protein</fullName>
    </recommendedName>
</protein>
<sequence length="546" mass="61581">MTLIFTDPFIDLYPNPVRDFAPPPSSLDVPSLVLSPAAGSLDSDPAPSAPSESPTDICRSTQVRAPPSHLTDYHCYFALFTLHEPHTYREASTNPLWQQAMTDELDALHKTHTWDMTTLPPGKSAVGCKWVYKIKTRADGSVERYKAHLVARGFTQEYGINYEETFAPVARLISVRSLLAVAIIRHWLLFQMDVKNAFLNGDLLEEVYIQPPPDYPNSQNQVCRFRHALYGLKQAPRAWFAKFSSVVAQQGFTPSSYDSALFICHTSTGITLILLYVDDMIITGDDIAGIRDLPKFLSQHFEMKDRDTLSYFLGLEVTSSFDGYYLSQAKYSFDLLFKAGFTDSKTVSTPLELNVKLNPTDVLRILRYIKGTLFHGLHFSAQSSLELHAYADADWAGDPPDRRSTTGYYFLLGSSLISWRSKKQSVVARSSTEVEYRALADATSELLWLRWLLTDMGAPQTTSTPIHCDNRSAIHIAHNDVFHERTKHIEIDCHFIRHHLQQSALHLLSVSSEDQLADVFTKFYPPRRLCDLVSKLKMASSSPPCV</sequence>
<proteinExistence type="predicted"/>
<organism evidence="3">
    <name type="scientific">Fagus sylvatica</name>
    <name type="common">Beechnut</name>
    <dbReference type="NCBI Taxonomy" id="28930"/>
    <lineage>
        <taxon>Eukaryota</taxon>
        <taxon>Viridiplantae</taxon>
        <taxon>Streptophyta</taxon>
        <taxon>Embryophyta</taxon>
        <taxon>Tracheophyta</taxon>
        <taxon>Spermatophyta</taxon>
        <taxon>Magnoliopsida</taxon>
        <taxon>eudicotyledons</taxon>
        <taxon>Gunneridae</taxon>
        <taxon>Pentapetalae</taxon>
        <taxon>rosids</taxon>
        <taxon>fabids</taxon>
        <taxon>Fagales</taxon>
        <taxon>Fagaceae</taxon>
        <taxon>Fagus</taxon>
    </lineage>
</organism>
<dbReference type="Pfam" id="PF07727">
    <property type="entry name" value="RVT_2"/>
    <property type="match status" value="1"/>
</dbReference>
<dbReference type="CDD" id="cd09272">
    <property type="entry name" value="RNase_HI_RT_Ty1"/>
    <property type="match status" value="1"/>
</dbReference>
<feature type="region of interest" description="Disordered" evidence="1">
    <location>
        <begin position="38"/>
        <end position="59"/>
    </location>
</feature>
<feature type="compositionally biased region" description="Low complexity" evidence="1">
    <location>
        <begin position="38"/>
        <end position="54"/>
    </location>
</feature>
<reference evidence="3" key="1">
    <citation type="submission" date="2018-02" db="EMBL/GenBank/DDBJ databases">
        <authorList>
            <person name="Cohen D.B."/>
            <person name="Kent A.D."/>
        </authorList>
    </citation>
    <scope>NUCLEOTIDE SEQUENCE</scope>
</reference>
<evidence type="ECO:0000256" key="1">
    <source>
        <dbReference type="SAM" id="MobiDB-lite"/>
    </source>
</evidence>